<feature type="region of interest" description="Disordered" evidence="1">
    <location>
        <begin position="1"/>
        <end position="20"/>
    </location>
</feature>
<evidence type="ECO:0000256" key="1">
    <source>
        <dbReference type="SAM" id="MobiDB-lite"/>
    </source>
</evidence>
<organism evidence="2 3">
    <name type="scientific">Seiridium cardinale</name>
    <dbReference type="NCBI Taxonomy" id="138064"/>
    <lineage>
        <taxon>Eukaryota</taxon>
        <taxon>Fungi</taxon>
        <taxon>Dikarya</taxon>
        <taxon>Ascomycota</taxon>
        <taxon>Pezizomycotina</taxon>
        <taxon>Sordariomycetes</taxon>
        <taxon>Xylariomycetidae</taxon>
        <taxon>Amphisphaeriales</taxon>
        <taxon>Sporocadaceae</taxon>
        <taxon>Seiridium</taxon>
    </lineage>
</organism>
<dbReference type="Proteomes" id="UP001465668">
    <property type="component" value="Unassembled WGS sequence"/>
</dbReference>
<gene>
    <name evidence="2" type="ORF">SCAR479_05767</name>
</gene>
<protein>
    <submittedName>
        <fullName evidence="2">F-box domain-containing protein</fullName>
    </submittedName>
</protein>
<accession>A0ABR2XV81</accession>
<dbReference type="PANTHER" id="PTHR38790">
    <property type="entry name" value="2EXR DOMAIN-CONTAINING PROTEIN-RELATED"/>
    <property type="match status" value="1"/>
</dbReference>
<evidence type="ECO:0000313" key="3">
    <source>
        <dbReference type="Proteomes" id="UP001465668"/>
    </source>
</evidence>
<keyword evidence="3" id="KW-1185">Reference proteome</keyword>
<dbReference type="EMBL" id="JARVKM010000020">
    <property type="protein sequence ID" value="KAK9777719.1"/>
    <property type="molecule type" value="Genomic_DNA"/>
</dbReference>
<proteinExistence type="predicted"/>
<name>A0ABR2XV81_9PEZI</name>
<evidence type="ECO:0000313" key="2">
    <source>
        <dbReference type="EMBL" id="KAK9777719.1"/>
    </source>
</evidence>
<feature type="compositionally biased region" description="Polar residues" evidence="1">
    <location>
        <begin position="1"/>
        <end position="10"/>
    </location>
</feature>
<comment type="caution">
    <text evidence="2">The sequence shown here is derived from an EMBL/GenBank/DDBJ whole genome shotgun (WGS) entry which is preliminary data.</text>
</comment>
<sequence length="188" mass="21290">MKKQQAQEPGSSAIDDHDPASSPMILALPAELRVEIWRLVLDGTVVQISQEHRARIHEPALAWSSRQIRAETLPIFFAHSIFDGRHEAMLQFFGLIGRQNIELIRHVRHTRHVGLNTLEAIRLTLRILSNAYETLGLRRDALHLRVIVEGEGETYVNLQEASQVKYGCMGRGLSAMPTVRRVKKESSD</sequence>
<reference evidence="2 3" key="1">
    <citation type="submission" date="2024-02" db="EMBL/GenBank/DDBJ databases">
        <title>First draft genome assembly of two strains of Seiridium cardinale.</title>
        <authorList>
            <person name="Emiliani G."/>
            <person name="Scali E."/>
        </authorList>
    </citation>
    <scope>NUCLEOTIDE SEQUENCE [LARGE SCALE GENOMIC DNA]</scope>
    <source>
        <strain evidence="2 3">BM-138-000479</strain>
    </source>
</reference>